<dbReference type="SMART" id="SM00235">
    <property type="entry name" value="ZnMc"/>
    <property type="match status" value="1"/>
</dbReference>
<dbReference type="OrthoDB" id="291007at2759"/>
<evidence type="ECO:0000256" key="3">
    <source>
        <dbReference type="ARBA" id="ARBA00022723"/>
    </source>
</evidence>
<dbReference type="EC" id="3.4.24.-" evidence="9"/>
<gene>
    <name evidence="11" type="ORF">X975_03408</name>
</gene>
<dbReference type="Proteomes" id="UP000054359">
    <property type="component" value="Unassembled WGS sequence"/>
</dbReference>
<dbReference type="EMBL" id="KK119470">
    <property type="protein sequence ID" value="KFM75783.1"/>
    <property type="molecule type" value="Genomic_DNA"/>
</dbReference>
<protein>
    <recommendedName>
        <fullName evidence="9">Metalloendopeptidase</fullName>
        <ecNumber evidence="9">3.4.24.-</ecNumber>
    </recommendedName>
</protein>
<accession>A0A087UEJ4</accession>
<dbReference type="InterPro" id="IPR034035">
    <property type="entry name" value="Astacin-like_dom"/>
</dbReference>
<dbReference type="CDD" id="cd04280">
    <property type="entry name" value="ZnMc_astacin_like"/>
    <property type="match status" value="1"/>
</dbReference>
<feature type="binding site" evidence="8">
    <location>
        <position position="155"/>
    </location>
    <ligand>
        <name>Zn(2+)</name>
        <dbReference type="ChEBI" id="CHEBI:29105"/>
        <note>catalytic</note>
    </ligand>
</feature>
<feature type="binding site" evidence="8">
    <location>
        <position position="159"/>
    </location>
    <ligand>
        <name>Zn(2+)</name>
        <dbReference type="ChEBI" id="CHEBI:29105"/>
        <note>catalytic</note>
    </ligand>
</feature>
<evidence type="ECO:0000256" key="6">
    <source>
        <dbReference type="ARBA" id="ARBA00023049"/>
    </source>
</evidence>
<dbReference type="InterPro" id="IPR006026">
    <property type="entry name" value="Peptidase_Metallo"/>
</dbReference>
<dbReference type="AlphaFoldDB" id="A0A087UEJ4"/>
<sequence length="243" mass="28380">MKSMQKKVLYLLHYEAMKMLVAASLLRIVLLGLCIHGYSADEYLLDGDIMIEDYLDPWDRHGPIVDMKLKRWPAGRVPYELNATAYNLYDKYTILEGLKEIEKYTCVKFVPRTEERDYIFVTPLGGCWSYIGHKGMEQTLSLVVPDCINKGTVIHEFMHALGFWHEHSRSDRDDYIEILWNNLSKEKQVNFAKRIPDAWSFVDFAYDYQSVMHYNAYTFSKSPKLPTMKPKSTSVRLKDLGRA</sequence>
<name>A0A087UEJ4_STEMI</name>
<dbReference type="GO" id="GO:0008270">
    <property type="term" value="F:zinc ion binding"/>
    <property type="evidence" value="ECO:0007669"/>
    <property type="project" value="UniProtKB-UniRule"/>
</dbReference>
<comment type="subunit">
    <text evidence="1">Monomer.</text>
</comment>
<keyword evidence="6 8" id="KW-0482">Metalloprotease</keyword>
<dbReference type="STRING" id="407821.A0A087UEJ4"/>
<evidence type="ECO:0000256" key="7">
    <source>
        <dbReference type="ARBA" id="ARBA00025529"/>
    </source>
</evidence>
<comment type="function">
    <text evidence="7">Zinc metalloprotease. Provoques deadhesion of endothelial cells from cell cultures, and also degradation of fibronectin, fibrinogen and gelatin in vitro. Its role in the venom is not fully understood but it might act as a spreading factor that facilitates diffusion of other venom toxins. Alternatively, it might be involved in the proteolytic processing of other venom toxins or it might play a role in extra-oral digestion of prey.</text>
</comment>
<keyword evidence="3 8" id="KW-0479">Metal-binding</keyword>
<keyword evidence="4 8" id="KW-0378">Hydrolase</keyword>
<feature type="domain" description="Peptidase M12A" evidence="10">
    <location>
        <begin position="62"/>
        <end position="243"/>
    </location>
</feature>
<dbReference type="GO" id="GO:0006508">
    <property type="term" value="P:proteolysis"/>
    <property type="evidence" value="ECO:0007669"/>
    <property type="project" value="UniProtKB-KW"/>
</dbReference>
<dbReference type="InterPro" id="IPR001506">
    <property type="entry name" value="Peptidase_M12A"/>
</dbReference>
<dbReference type="PANTHER" id="PTHR10127">
    <property type="entry name" value="DISCOIDIN, CUB, EGF, LAMININ , AND ZINC METALLOPROTEASE DOMAIN CONTAINING"/>
    <property type="match status" value="1"/>
</dbReference>
<dbReference type="InterPro" id="IPR024079">
    <property type="entry name" value="MetalloPept_cat_dom_sf"/>
</dbReference>
<feature type="non-terminal residue" evidence="11">
    <location>
        <position position="243"/>
    </location>
</feature>
<evidence type="ECO:0000256" key="1">
    <source>
        <dbReference type="ARBA" id="ARBA00011245"/>
    </source>
</evidence>
<organism evidence="11 12">
    <name type="scientific">Stegodyphus mimosarum</name>
    <name type="common">African social velvet spider</name>
    <dbReference type="NCBI Taxonomy" id="407821"/>
    <lineage>
        <taxon>Eukaryota</taxon>
        <taxon>Metazoa</taxon>
        <taxon>Ecdysozoa</taxon>
        <taxon>Arthropoda</taxon>
        <taxon>Chelicerata</taxon>
        <taxon>Arachnida</taxon>
        <taxon>Araneae</taxon>
        <taxon>Araneomorphae</taxon>
        <taxon>Entelegynae</taxon>
        <taxon>Eresoidea</taxon>
        <taxon>Eresidae</taxon>
        <taxon>Stegodyphus</taxon>
    </lineage>
</organism>
<dbReference type="PROSITE" id="PS51864">
    <property type="entry name" value="ASTACIN"/>
    <property type="match status" value="1"/>
</dbReference>
<keyword evidence="5 8" id="KW-0862">Zinc</keyword>
<dbReference type="Gene3D" id="3.40.390.10">
    <property type="entry name" value="Collagenase (Catalytic Domain)"/>
    <property type="match status" value="1"/>
</dbReference>
<feature type="active site" evidence="8">
    <location>
        <position position="156"/>
    </location>
</feature>
<comment type="caution">
    <text evidence="8">Lacks conserved residue(s) required for the propagation of feature annotation.</text>
</comment>
<dbReference type="OMA" id="MREKRWP"/>
<dbReference type="GO" id="GO:0004222">
    <property type="term" value="F:metalloendopeptidase activity"/>
    <property type="evidence" value="ECO:0007669"/>
    <property type="project" value="UniProtKB-UniRule"/>
</dbReference>
<evidence type="ECO:0000256" key="8">
    <source>
        <dbReference type="PROSITE-ProRule" id="PRU01211"/>
    </source>
</evidence>
<evidence type="ECO:0000313" key="12">
    <source>
        <dbReference type="Proteomes" id="UP000054359"/>
    </source>
</evidence>
<dbReference type="PANTHER" id="PTHR10127:SF780">
    <property type="entry name" value="METALLOENDOPEPTIDASE"/>
    <property type="match status" value="1"/>
</dbReference>
<dbReference type="SUPFAM" id="SSF55486">
    <property type="entry name" value="Metalloproteases ('zincins'), catalytic domain"/>
    <property type="match status" value="1"/>
</dbReference>
<keyword evidence="2 8" id="KW-0645">Protease</keyword>
<reference evidence="11 12" key="1">
    <citation type="submission" date="2013-11" db="EMBL/GenBank/DDBJ databases">
        <title>Genome sequencing of Stegodyphus mimosarum.</title>
        <authorList>
            <person name="Bechsgaard J."/>
        </authorList>
    </citation>
    <scope>NUCLEOTIDE SEQUENCE [LARGE SCALE GENOMIC DNA]</scope>
</reference>
<proteinExistence type="predicted"/>
<comment type="cofactor">
    <cofactor evidence="8 9">
        <name>Zn(2+)</name>
        <dbReference type="ChEBI" id="CHEBI:29105"/>
    </cofactor>
    <text evidence="8 9">Binds 1 zinc ion per subunit.</text>
</comment>
<evidence type="ECO:0000256" key="9">
    <source>
        <dbReference type="RuleBase" id="RU361183"/>
    </source>
</evidence>
<dbReference type="PRINTS" id="PR00480">
    <property type="entry name" value="ASTACIN"/>
</dbReference>
<feature type="binding site" evidence="8">
    <location>
        <position position="165"/>
    </location>
    <ligand>
        <name>Zn(2+)</name>
        <dbReference type="ChEBI" id="CHEBI:29105"/>
        <note>catalytic</note>
    </ligand>
</feature>
<dbReference type="Pfam" id="PF01400">
    <property type="entry name" value="Astacin"/>
    <property type="match status" value="1"/>
</dbReference>
<evidence type="ECO:0000256" key="5">
    <source>
        <dbReference type="ARBA" id="ARBA00022833"/>
    </source>
</evidence>
<evidence type="ECO:0000313" key="11">
    <source>
        <dbReference type="EMBL" id="KFM75783.1"/>
    </source>
</evidence>
<keyword evidence="12" id="KW-1185">Reference proteome</keyword>
<evidence type="ECO:0000259" key="10">
    <source>
        <dbReference type="PROSITE" id="PS51864"/>
    </source>
</evidence>
<evidence type="ECO:0000256" key="2">
    <source>
        <dbReference type="ARBA" id="ARBA00022670"/>
    </source>
</evidence>
<evidence type="ECO:0000256" key="4">
    <source>
        <dbReference type="ARBA" id="ARBA00022801"/>
    </source>
</evidence>